<dbReference type="PANTHER" id="PTHR43140:SF1">
    <property type="entry name" value="TYPE I RESTRICTION ENZYME ECOKI SPECIFICITY SUBUNIT"/>
    <property type="match status" value="1"/>
</dbReference>
<dbReference type="InterPro" id="IPR000055">
    <property type="entry name" value="Restrct_endonuc_typeI_TRD"/>
</dbReference>
<dbReference type="CDD" id="cd17248">
    <property type="entry name" value="RMtype1_S_AmiI-TRD2-CR2_like"/>
    <property type="match status" value="1"/>
</dbReference>
<keyword evidence="4" id="KW-0175">Coiled coil</keyword>
<dbReference type="Pfam" id="PF01420">
    <property type="entry name" value="Methylase_S"/>
    <property type="match status" value="2"/>
</dbReference>
<dbReference type="EMBL" id="NHOZ01000120">
    <property type="protein sequence ID" value="OYR61560.1"/>
    <property type="molecule type" value="Genomic_DNA"/>
</dbReference>
<dbReference type="PANTHER" id="PTHR43140">
    <property type="entry name" value="TYPE-1 RESTRICTION ENZYME ECOKI SPECIFICITY PROTEIN"/>
    <property type="match status" value="1"/>
</dbReference>
<organism evidence="6 7">
    <name type="scientific">Halorubrum ezzemoulense</name>
    <name type="common">Halorubrum chaoviator</name>
    <dbReference type="NCBI Taxonomy" id="337243"/>
    <lineage>
        <taxon>Archaea</taxon>
        <taxon>Methanobacteriati</taxon>
        <taxon>Methanobacteriota</taxon>
        <taxon>Stenosarchaea group</taxon>
        <taxon>Halobacteria</taxon>
        <taxon>Halobacteriales</taxon>
        <taxon>Haloferacaceae</taxon>
        <taxon>Halorubrum</taxon>
    </lineage>
</organism>
<dbReference type="InterPro" id="IPR051212">
    <property type="entry name" value="Type-I_RE_S_subunit"/>
</dbReference>
<evidence type="ECO:0000313" key="6">
    <source>
        <dbReference type="EMBL" id="OYR61560.1"/>
    </source>
</evidence>
<name>A0A256IYB1_HALEZ</name>
<evidence type="ECO:0000256" key="4">
    <source>
        <dbReference type="SAM" id="Coils"/>
    </source>
</evidence>
<evidence type="ECO:0000256" key="3">
    <source>
        <dbReference type="ARBA" id="ARBA00023125"/>
    </source>
</evidence>
<comment type="caution">
    <text evidence="6">The sequence shown here is derived from an EMBL/GenBank/DDBJ whole genome shotgun (WGS) entry which is preliminary data.</text>
</comment>
<comment type="similarity">
    <text evidence="1">Belongs to the type-I restriction system S methylase family.</text>
</comment>
<evidence type="ECO:0000256" key="2">
    <source>
        <dbReference type="ARBA" id="ARBA00022747"/>
    </source>
</evidence>
<dbReference type="InterPro" id="IPR044946">
    <property type="entry name" value="Restrct_endonuc_typeI_TRD_sf"/>
</dbReference>
<evidence type="ECO:0000259" key="5">
    <source>
        <dbReference type="Pfam" id="PF01420"/>
    </source>
</evidence>
<dbReference type="RefSeq" id="WP_094553381.1">
    <property type="nucleotide sequence ID" value="NZ_NHOZ01000120.1"/>
</dbReference>
<reference evidence="6 7" key="1">
    <citation type="journal article" date="2014" name="Front. Microbiol.">
        <title>Population and genomic analysis of the genus Halorubrum.</title>
        <authorList>
            <person name="Fullmer M.S."/>
            <person name="Soucy S.M."/>
            <person name="Swithers K.S."/>
            <person name="Makkay A.M."/>
            <person name="Wheeler R."/>
            <person name="Ventosa A."/>
            <person name="Gogarten J.P."/>
            <person name="Papke R.T."/>
        </authorList>
    </citation>
    <scope>NUCLEOTIDE SEQUENCE [LARGE SCALE GENOMIC DNA]</scope>
    <source>
        <strain evidence="6 7">Ga36</strain>
    </source>
</reference>
<dbReference type="Proteomes" id="UP000215731">
    <property type="component" value="Unassembled WGS sequence"/>
</dbReference>
<feature type="domain" description="Type I restriction modification DNA specificity" evidence="5">
    <location>
        <begin position="240"/>
        <end position="407"/>
    </location>
</feature>
<dbReference type="GO" id="GO:0009307">
    <property type="term" value="P:DNA restriction-modification system"/>
    <property type="evidence" value="ECO:0007669"/>
    <property type="project" value="UniProtKB-KW"/>
</dbReference>
<proteinExistence type="inferred from homology"/>
<dbReference type="Gene3D" id="3.90.220.20">
    <property type="entry name" value="DNA methylase specificity domains"/>
    <property type="match status" value="2"/>
</dbReference>
<feature type="coiled-coil region" evidence="4">
    <location>
        <begin position="182"/>
        <end position="216"/>
    </location>
</feature>
<sequence length="453" mass="51597">MSSDNKLTESRVPNWDAQSSDYDLTPIKRLATYGRNTFVDGDWIESPYITDSGIRLIQTGNIGVGEFIDKGDRYISQDTFEELDCTEVQPGDILISRLADPVGRACIAPDLDERMIASVDVVILRTREDIDSEYIVNLLSSEPYLQHADALCRGGTMQRLSRSMLGNIRVPIPSYSYQSQISNKLEQEKSGIDRLIESLEDMRETLHERRNQIIQKSITGKIVGAENHSESSVDWIGKVPEHWDVVRTRFVAELHSGHTPDRSNDEYWEDTNIPWVTTSDIKPFRKGRKRYIHETENQISELGMENSGAHLLPEGTVFLSRTASVGFSGIMGQPMATSQDFANWVCGDEITPEYLLYVFRSMDQEFERLMQGSTHQTIYMPDIRSFKTPLPPLEEQREIVEHIETETEQLWELIDRVDETIDLLEEKRQALITAAVTGQIDMSKEKGVIQGDD</sequence>
<dbReference type="AlphaFoldDB" id="A0A256IYB1"/>
<dbReference type="Gene3D" id="1.10.287.1120">
    <property type="entry name" value="Bipartite methylase S protein"/>
    <property type="match status" value="1"/>
</dbReference>
<keyword evidence="2" id="KW-0680">Restriction system</keyword>
<protein>
    <recommendedName>
        <fullName evidence="5">Type I restriction modification DNA specificity domain-containing protein</fullName>
    </recommendedName>
</protein>
<gene>
    <name evidence="6" type="ORF">DJ80_12175</name>
</gene>
<keyword evidence="3" id="KW-0238">DNA-binding</keyword>
<dbReference type="SUPFAM" id="SSF116734">
    <property type="entry name" value="DNA methylase specificity domain"/>
    <property type="match status" value="2"/>
</dbReference>
<feature type="domain" description="Type I restriction modification DNA specificity" evidence="5">
    <location>
        <begin position="75"/>
        <end position="187"/>
    </location>
</feature>
<evidence type="ECO:0000313" key="7">
    <source>
        <dbReference type="Proteomes" id="UP000215731"/>
    </source>
</evidence>
<accession>A0A256IYB1</accession>
<dbReference type="GO" id="GO:0003677">
    <property type="term" value="F:DNA binding"/>
    <property type="evidence" value="ECO:0007669"/>
    <property type="project" value="UniProtKB-KW"/>
</dbReference>
<evidence type="ECO:0000256" key="1">
    <source>
        <dbReference type="ARBA" id="ARBA00010923"/>
    </source>
</evidence>